<organism evidence="1 2">
    <name type="scientific">Manihot esculenta</name>
    <name type="common">Cassava</name>
    <name type="synonym">Jatropha manihot</name>
    <dbReference type="NCBI Taxonomy" id="3983"/>
    <lineage>
        <taxon>Eukaryota</taxon>
        <taxon>Viridiplantae</taxon>
        <taxon>Streptophyta</taxon>
        <taxon>Embryophyta</taxon>
        <taxon>Tracheophyta</taxon>
        <taxon>Spermatophyta</taxon>
        <taxon>Magnoliopsida</taxon>
        <taxon>eudicotyledons</taxon>
        <taxon>Gunneridae</taxon>
        <taxon>Pentapetalae</taxon>
        <taxon>rosids</taxon>
        <taxon>fabids</taxon>
        <taxon>Malpighiales</taxon>
        <taxon>Euphorbiaceae</taxon>
        <taxon>Crotonoideae</taxon>
        <taxon>Manihoteae</taxon>
        <taxon>Manihot</taxon>
    </lineage>
</organism>
<name>A0ACB7HRU0_MANES</name>
<dbReference type="EMBL" id="CM004391">
    <property type="protein sequence ID" value="KAG8654831.1"/>
    <property type="molecule type" value="Genomic_DNA"/>
</dbReference>
<reference evidence="2" key="1">
    <citation type="journal article" date="2016" name="Nat. Biotechnol.">
        <title>Sequencing wild and cultivated cassava and related species reveals extensive interspecific hybridization and genetic diversity.</title>
        <authorList>
            <person name="Bredeson J.V."/>
            <person name="Lyons J.B."/>
            <person name="Prochnik S.E."/>
            <person name="Wu G.A."/>
            <person name="Ha C.M."/>
            <person name="Edsinger-Gonzales E."/>
            <person name="Grimwood J."/>
            <person name="Schmutz J."/>
            <person name="Rabbi I.Y."/>
            <person name="Egesi C."/>
            <person name="Nauluvula P."/>
            <person name="Lebot V."/>
            <person name="Ndunguru J."/>
            <person name="Mkamilo G."/>
            <person name="Bart R.S."/>
            <person name="Setter T.L."/>
            <person name="Gleadow R.M."/>
            <person name="Kulakow P."/>
            <person name="Ferguson M.E."/>
            <person name="Rounsley S."/>
            <person name="Rokhsar D.S."/>
        </authorList>
    </citation>
    <scope>NUCLEOTIDE SEQUENCE [LARGE SCALE GENOMIC DNA]</scope>
    <source>
        <strain evidence="2">cv. AM560-2</strain>
    </source>
</reference>
<accession>A0ACB7HRU0</accession>
<keyword evidence="2" id="KW-1185">Reference proteome</keyword>
<dbReference type="Proteomes" id="UP000091857">
    <property type="component" value="Chromosome 5"/>
</dbReference>
<gene>
    <name evidence="1" type="ORF">MANES_05G184000v8</name>
</gene>
<protein>
    <submittedName>
        <fullName evidence="1">Uncharacterized protein</fullName>
    </submittedName>
</protein>
<comment type="caution">
    <text evidence="1">The sequence shown here is derived from an EMBL/GenBank/DDBJ whole genome shotgun (WGS) entry which is preliminary data.</text>
</comment>
<evidence type="ECO:0000313" key="2">
    <source>
        <dbReference type="Proteomes" id="UP000091857"/>
    </source>
</evidence>
<evidence type="ECO:0000313" key="1">
    <source>
        <dbReference type="EMBL" id="KAG8654831.1"/>
    </source>
</evidence>
<sequence length="661" mass="72873">MKSVNDNNNGSNNNWLGFSLSPHMKMEVASDPQHHHHQYHHEPQAPSAVSSAVPTGFYLSSSHFNSSGICYGVGENVGFHSPLSVMPLKSDGSLCIMEALNRSRPEGMVPSSSPKLEDFLGGATMETQRYSSHEREAMTLSLDSMYYHQNSDLQFSVQNHPYYSGMACHGMYQPSLEEATKDAHFADCDSQIPQIANDEMPLLNNWVARQYPTHNALEQQLNSGMVDDGGASVSVGPIGCGDSQSLSLSMSPSSQSSCVTAPIQISSPRGTECMAMETKKRGSAKVGQKQTVHRKSIDTFGQRTSQYRGVTRHRWTGRYEAHLWDNSCKKEGQTRKGRQVYLGGYDMEEKAARAYDLAALKYWGPSAHINFPLENYREELEEMKNMSRQEYVAHLRRKSSGFSRGASIYRGVTRHHQHGRWQARIGRVAGNKDLYLGTFSTQEGAAEAYDVAAIKFRGVNAVTNFDITRYDVERIMASNTLLAGELARRKIETETSNGAIVYNPYAQTGGETIQLPTSHGNGSDWKMAFYESPQQPQSSACVDSLDQKSTCVGNYRSSSFSMATQDIMGIDSVNSCQPVMDESAARLGTHYSNNSSLVTSLSSSREASPDKTGNTMLFSKPPLASKLITSTNGAWFQTAAELRPSTTSMSHLPVFAAWNDT</sequence>
<proteinExistence type="predicted"/>